<dbReference type="InterPro" id="IPR055361">
    <property type="entry name" value="tRNA_methyltr_TrmB_bact"/>
</dbReference>
<feature type="binding site" evidence="7">
    <location>
        <position position="144"/>
    </location>
    <ligand>
        <name>substrate</name>
    </ligand>
</feature>
<dbReference type="InterPro" id="IPR003358">
    <property type="entry name" value="tRNA_(Gua-N-7)_MeTrfase_Trmb"/>
</dbReference>
<feature type="binding site" evidence="7">
    <location>
        <position position="112"/>
    </location>
    <ligand>
        <name>substrate</name>
    </ligand>
</feature>
<keyword evidence="6 7" id="KW-0819">tRNA processing</keyword>
<dbReference type="EC" id="2.1.1.33" evidence="7"/>
<dbReference type="STRING" id="452637.Oter_0882"/>
<evidence type="ECO:0000256" key="5">
    <source>
        <dbReference type="ARBA" id="ARBA00022691"/>
    </source>
</evidence>
<dbReference type="Pfam" id="PF02390">
    <property type="entry name" value="Methyltransf_4"/>
    <property type="match status" value="1"/>
</dbReference>
<evidence type="ECO:0000313" key="9">
    <source>
        <dbReference type="Proteomes" id="UP000007013"/>
    </source>
</evidence>
<dbReference type="OrthoDB" id="9802090at2"/>
<dbReference type="eggNOG" id="COG0220">
    <property type="taxonomic scope" value="Bacteria"/>
</dbReference>
<dbReference type="KEGG" id="ote:Oter_0882"/>
<comment type="similarity">
    <text evidence="7">Belongs to the class I-like SAM-binding methyltransferase superfamily. TrmB family.</text>
</comment>
<name>B1ZWP3_OPITP</name>
<keyword evidence="3 7" id="KW-0489">Methyltransferase</keyword>
<evidence type="ECO:0000256" key="6">
    <source>
        <dbReference type="ARBA" id="ARBA00022694"/>
    </source>
</evidence>
<reference evidence="8 9" key="1">
    <citation type="journal article" date="2011" name="J. Bacteriol.">
        <title>Genome sequence of the verrucomicrobium Opitutus terrae PB90-1, an abundant inhabitant of rice paddy soil ecosystems.</title>
        <authorList>
            <person name="van Passel M.W."/>
            <person name="Kant R."/>
            <person name="Palva A."/>
            <person name="Copeland A."/>
            <person name="Lucas S."/>
            <person name="Lapidus A."/>
            <person name="Glavina del Rio T."/>
            <person name="Pitluck S."/>
            <person name="Goltsman E."/>
            <person name="Clum A."/>
            <person name="Sun H."/>
            <person name="Schmutz J."/>
            <person name="Larimer F.W."/>
            <person name="Land M.L."/>
            <person name="Hauser L."/>
            <person name="Kyrpides N."/>
            <person name="Mikhailova N."/>
            <person name="Richardson P.P."/>
            <person name="Janssen P.H."/>
            <person name="de Vos W.M."/>
            <person name="Smidt H."/>
        </authorList>
    </citation>
    <scope>NUCLEOTIDE SEQUENCE [LARGE SCALE GENOMIC DNA]</scope>
    <source>
        <strain evidence="9">DSM 11246 / JCM 15787 / PB90-1</strain>
    </source>
</reference>
<keyword evidence="5 7" id="KW-0949">S-adenosyl-L-methionine</keyword>
<dbReference type="PANTHER" id="PTHR23417">
    <property type="entry name" value="3-DEOXY-D-MANNO-OCTULOSONIC-ACID TRANSFERASE/TRNA GUANINE-N 7 - -METHYLTRANSFERASE"/>
    <property type="match status" value="1"/>
</dbReference>
<gene>
    <name evidence="7" type="primary">trmB</name>
    <name evidence="8" type="ordered locus">Oter_0882</name>
</gene>
<comment type="catalytic activity">
    <reaction evidence="1 7">
        <text>guanosine(46) in tRNA + S-adenosyl-L-methionine = N(7)-methylguanosine(46) in tRNA + S-adenosyl-L-homocysteine</text>
        <dbReference type="Rhea" id="RHEA:42708"/>
        <dbReference type="Rhea" id="RHEA-COMP:10188"/>
        <dbReference type="Rhea" id="RHEA-COMP:10189"/>
        <dbReference type="ChEBI" id="CHEBI:57856"/>
        <dbReference type="ChEBI" id="CHEBI:59789"/>
        <dbReference type="ChEBI" id="CHEBI:74269"/>
        <dbReference type="ChEBI" id="CHEBI:74480"/>
        <dbReference type="EC" id="2.1.1.33"/>
    </reaction>
</comment>
<protein>
    <recommendedName>
        <fullName evidence="7">tRNA (guanine-N(7)-)-methyltransferase</fullName>
        <ecNumber evidence="7">2.1.1.33</ecNumber>
    </recommendedName>
    <alternativeName>
        <fullName evidence="7">tRNA (guanine(46)-N(7))-methyltransferase</fullName>
    </alternativeName>
    <alternativeName>
        <fullName evidence="7">tRNA(m7G46)-methyltransferase</fullName>
    </alternativeName>
</protein>
<dbReference type="InterPro" id="IPR029063">
    <property type="entry name" value="SAM-dependent_MTases_sf"/>
</dbReference>
<dbReference type="HAMAP" id="MF_01057">
    <property type="entry name" value="tRNA_methyltr_TrmB"/>
    <property type="match status" value="1"/>
</dbReference>
<dbReference type="AlphaFoldDB" id="B1ZWP3"/>
<comment type="caution">
    <text evidence="7">Lacks conserved residue(s) required for the propagation of feature annotation.</text>
</comment>
<evidence type="ECO:0000256" key="1">
    <source>
        <dbReference type="ARBA" id="ARBA00000142"/>
    </source>
</evidence>
<evidence type="ECO:0000313" key="8">
    <source>
        <dbReference type="EMBL" id="ACB74170.1"/>
    </source>
</evidence>
<dbReference type="SUPFAM" id="SSF53335">
    <property type="entry name" value="S-adenosyl-L-methionine-dependent methyltransferases"/>
    <property type="match status" value="1"/>
</dbReference>
<dbReference type="Gene3D" id="3.40.50.150">
    <property type="entry name" value="Vaccinia Virus protein VP39"/>
    <property type="match status" value="1"/>
</dbReference>
<sequence length="192" mass="22084">MYPDFKAVIGERRRALTDFLAQALGPAPSFVWEVGCGHGHFLTAYAEAHTREPCIGVDLASDRIARAMRKRNRSGLAHLHFVQGDARLFLDAVPPGVSISSVFILFPDPWPKLRHHKHRIIQPAFLTQLRPKVREGARIYLRTDFEPYFEDARLTFLEHPQWRLVDEAWPFEYETVFQQRAATHCSLIAAPR</sequence>
<organism evidence="8 9">
    <name type="scientific">Opitutus terrae (strain DSM 11246 / JCM 15787 / PB90-1)</name>
    <dbReference type="NCBI Taxonomy" id="452637"/>
    <lineage>
        <taxon>Bacteria</taxon>
        <taxon>Pseudomonadati</taxon>
        <taxon>Verrucomicrobiota</taxon>
        <taxon>Opitutia</taxon>
        <taxon>Opitutales</taxon>
        <taxon>Opitutaceae</taxon>
        <taxon>Opitutus</taxon>
    </lineage>
</organism>
<feature type="binding site" evidence="7">
    <location>
        <position position="33"/>
    </location>
    <ligand>
        <name>S-adenosyl-L-methionine</name>
        <dbReference type="ChEBI" id="CHEBI:59789"/>
    </ligand>
</feature>
<feature type="binding site" evidence="7">
    <location>
        <position position="85"/>
    </location>
    <ligand>
        <name>S-adenosyl-L-methionine</name>
        <dbReference type="ChEBI" id="CHEBI:59789"/>
    </ligand>
</feature>
<feature type="binding site" evidence="7">
    <location>
        <position position="108"/>
    </location>
    <ligand>
        <name>S-adenosyl-L-methionine</name>
        <dbReference type="ChEBI" id="CHEBI:59789"/>
    </ligand>
</feature>
<keyword evidence="4 7" id="KW-0808">Transferase</keyword>
<dbReference type="Proteomes" id="UP000007013">
    <property type="component" value="Chromosome"/>
</dbReference>
<evidence type="ECO:0000256" key="4">
    <source>
        <dbReference type="ARBA" id="ARBA00022679"/>
    </source>
</evidence>
<evidence type="ECO:0000256" key="2">
    <source>
        <dbReference type="ARBA" id="ARBA00003015"/>
    </source>
</evidence>
<dbReference type="PROSITE" id="PS51625">
    <property type="entry name" value="SAM_MT_TRMB"/>
    <property type="match status" value="1"/>
</dbReference>
<evidence type="ECO:0000256" key="7">
    <source>
        <dbReference type="HAMAP-Rule" id="MF_01057"/>
    </source>
</evidence>
<dbReference type="UniPathway" id="UPA00989"/>
<comment type="function">
    <text evidence="2 7">Catalyzes the formation of N(7)-methylguanine at position 46 (m7G46) in tRNA.</text>
</comment>
<comment type="pathway">
    <text evidence="7">tRNA modification; N(7)-methylguanine-tRNA biosynthesis.</text>
</comment>
<dbReference type="EMBL" id="CP001032">
    <property type="protein sequence ID" value="ACB74170.1"/>
    <property type="molecule type" value="Genomic_DNA"/>
</dbReference>
<feature type="binding site" evidence="7">
    <location>
        <position position="58"/>
    </location>
    <ligand>
        <name>S-adenosyl-L-methionine</name>
        <dbReference type="ChEBI" id="CHEBI:59789"/>
    </ligand>
</feature>
<dbReference type="RefSeq" id="WP_012373708.1">
    <property type="nucleotide sequence ID" value="NC_010571.1"/>
</dbReference>
<dbReference type="CDD" id="cd02440">
    <property type="entry name" value="AdoMet_MTases"/>
    <property type="match status" value="1"/>
</dbReference>
<keyword evidence="9" id="KW-1185">Reference proteome</keyword>
<dbReference type="HOGENOM" id="CLU_050910_2_0_0"/>
<dbReference type="PANTHER" id="PTHR23417:SF14">
    <property type="entry name" value="PENTACOTRIPEPTIDE-REPEAT REGION OF PRORP DOMAIN-CONTAINING PROTEIN"/>
    <property type="match status" value="1"/>
</dbReference>
<proteinExistence type="inferred from homology"/>
<dbReference type="NCBIfam" id="TIGR00091">
    <property type="entry name" value="tRNA (guanosine(46)-N7)-methyltransferase TrmB"/>
    <property type="match status" value="1"/>
</dbReference>
<dbReference type="GO" id="GO:0008176">
    <property type="term" value="F:tRNA (guanine(46)-N7)-methyltransferase activity"/>
    <property type="evidence" value="ECO:0007669"/>
    <property type="project" value="UniProtKB-UniRule"/>
</dbReference>
<evidence type="ECO:0000256" key="3">
    <source>
        <dbReference type="ARBA" id="ARBA00022603"/>
    </source>
</evidence>
<dbReference type="GO" id="GO:0043527">
    <property type="term" value="C:tRNA methyltransferase complex"/>
    <property type="evidence" value="ECO:0007669"/>
    <property type="project" value="TreeGrafter"/>
</dbReference>
<accession>B1ZWP3</accession>